<dbReference type="PANTHER" id="PTHR46383:SF1">
    <property type="entry name" value="ASPARTATE AMINOTRANSFERASE"/>
    <property type="match status" value="1"/>
</dbReference>
<sequence>MVTTDTNLEEQRRIVRKARTELLQLHRRRAATPGGAGGAGGVGSAGATGGAGAAVGSGAGGGAGVVGRAAGGGVEPPIRVMARVVQELRRECAARRFDPVAARLEIVDRTIGDVNLRLVTECEGPEGGPGDYRMLADELGIALPGENLNGYVATGGVHHWLREQMTAAERELLATGYDPRVYDIHGIGNPILRGRLADDLRPWGFTLSAANIALGLGATDCIDKVLRGLAHRGSPGAILFATPGFNMPELQATAYGYRLHPVRTVADNNFKLTAQVLQQEVSANPDITVVYLTITNNPTTFAYTPDELSELQSVLTDAQVYLLADLAYVGTGPPDDDHERMRRLSANADLAPYLICVGSFSKTHTLTGERFGWVAFGDTAFATAMGASWTNSVGSLPGDWQLRYMAYHTLFRRDPGLIPKIRALYRLRRTRLREQLRQYDAEHRLFDHIYLDDDATIYNWSRLRPGADCFEVLEKTGIAGIPGSTFGYSDDYIRFSVGISPISFDGSHPRTHCEAGHELH</sequence>
<dbReference type="Gene3D" id="3.90.1150.10">
    <property type="entry name" value="Aspartate Aminotransferase, domain 1"/>
    <property type="match status" value="1"/>
</dbReference>
<evidence type="ECO:0000256" key="3">
    <source>
        <dbReference type="ARBA" id="ARBA00022576"/>
    </source>
</evidence>
<evidence type="ECO:0000256" key="1">
    <source>
        <dbReference type="ARBA" id="ARBA00001933"/>
    </source>
</evidence>
<evidence type="ECO:0000256" key="4">
    <source>
        <dbReference type="ARBA" id="ARBA00022679"/>
    </source>
</evidence>
<dbReference type="AlphaFoldDB" id="A0A841DFY7"/>
<evidence type="ECO:0000256" key="2">
    <source>
        <dbReference type="ARBA" id="ARBA00007441"/>
    </source>
</evidence>
<dbReference type="Gene3D" id="3.40.640.10">
    <property type="entry name" value="Type I PLP-dependent aspartate aminotransferase-like (Major domain)"/>
    <property type="match status" value="1"/>
</dbReference>
<dbReference type="PANTHER" id="PTHR46383">
    <property type="entry name" value="ASPARTATE AMINOTRANSFERASE"/>
    <property type="match status" value="1"/>
</dbReference>
<dbReference type="Proteomes" id="UP000558997">
    <property type="component" value="Unassembled WGS sequence"/>
</dbReference>
<protein>
    <submittedName>
        <fullName evidence="7">Aspartate/methionine/tyrosine aminotransferase</fullName>
    </submittedName>
</protein>
<dbReference type="InterPro" id="IPR004839">
    <property type="entry name" value="Aminotransferase_I/II_large"/>
</dbReference>
<dbReference type="RefSeq" id="WP_184831408.1">
    <property type="nucleotide sequence ID" value="NZ_BAAAVN010000014.1"/>
</dbReference>
<dbReference type="InterPro" id="IPR015421">
    <property type="entry name" value="PyrdxlP-dep_Trfase_major"/>
</dbReference>
<dbReference type="GO" id="GO:0030170">
    <property type="term" value="F:pyridoxal phosphate binding"/>
    <property type="evidence" value="ECO:0007669"/>
    <property type="project" value="InterPro"/>
</dbReference>
<accession>A0A841DFY7</accession>
<dbReference type="Pfam" id="PF00155">
    <property type="entry name" value="Aminotran_1_2"/>
    <property type="match status" value="1"/>
</dbReference>
<keyword evidence="8" id="KW-1185">Reference proteome</keyword>
<dbReference type="GO" id="GO:0006520">
    <property type="term" value="P:amino acid metabolic process"/>
    <property type="evidence" value="ECO:0007669"/>
    <property type="project" value="InterPro"/>
</dbReference>
<dbReference type="EMBL" id="JACHNF010000001">
    <property type="protein sequence ID" value="MBB5977443.1"/>
    <property type="molecule type" value="Genomic_DNA"/>
</dbReference>
<comment type="similarity">
    <text evidence="2">Belongs to the class-I pyridoxal-phosphate-dependent aminotransferase family.</text>
</comment>
<dbReference type="CDD" id="cd00609">
    <property type="entry name" value="AAT_like"/>
    <property type="match status" value="1"/>
</dbReference>
<comment type="cofactor">
    <cofactor evidence="1">
        <name>pyridoxal 5'-phosphate</name>
        <dbReference type="ChEBI" id="CHEBI:597326"/>
    </cofactor>
</comment>
<evidence type="ECO:0000256" key="5">
    <source>
        <dbReference type="ARBA" id="ARBA00022898"/>
    </source>
</evidence>
<dbReference type="InterPro" id="IPR015424">
    <property type="entry name" value="PyrdxlP-dep_Trfase"/>
</dbReference>
<dbReference type="InterPro" id="IPR015422">
    <property type="entry name" value="PyrdxlP-dep_Trfase_small"/>
</dbReference>
<evidence type="ECO:0000313" key="8">
    <source>
        <dbReference type="Proteomes" id="UP000558997"/>
    </source>
</evidence>
<evidence type="ECO:0000259" key="6">
    <source>
        <dbReference type="Pfam" id="PF00155"/>
    </source>
</evidence>
<keyword evidence="4 7" id="KW-0808">Transferase</keyword>
<evidence type="ECO:0000313" key="7">
    <source>
        <dbReference type="EMBL" id="MBB5977443.1"/>
    </source>
</evidence>
<reference evidence="7 8" key="1">
    <citation type="submission" date="2020-08" db="EMBL/GenBank/DDBJ databases">
        <title>Sequencing the genomes of 1000 actinobacteria strains.</title>
        <authorList>
            <person name="Klenk H.-P."/>
        </authorList>
    </citation>
    <scope>NUCLEOTIDE SEQUENCE [LARGE SCALE GENOMIC DNA]</scope>
    <source>
        <strain evidence="7 8">DSM 17294</strain>
    </source>
</reference>
<feature type="domain" description="Aminotransferase class I/classII large" evidence="6">
    <location>
        <begin position="190"/>
        <end position="499"/>
    </location>
</feature>
<dbReference type="SUPFAM" id="SSF53383">
    <property type="entry name" value="PLP-dependent transferases"/>
    <property type="match status" value="1"/>
</dbReference>
<name>A0A841DFY7_9ACTN</name>
<keyword evidence="5" id="KW-0663">Pyridoxal phosphate</keyword>
<proteinExistence type="inferred from homology"/>
<dbReference type="GO" id="GO:0008483">
    <property type="term" value="F:transaminase activity"/>
    <property type="evidence" value="ECO:0007669"/>
    <property type="project" value="UniProtKB-KW"/>
</dbReference>
<dbReference type="InterPro" id="IPR050596">
    <property type="entry name" value="AspAT/PAT-like"/>
</dbReference>
<organism evidence="7 8">
    <name type="scientific">Kribbella solani</name>
    <dbReference type="NCBI Taxonomy" id="236067"/>
    <lineage>
        <taxon>Bacteria</taxon>
        <taxon>Bacillati</taxon>
        <taxon>Actinomycetota</taxon>
        <taxon>Actinomycetes</taxon>
        <taxon>Propionibacteriales</taxon>
        <taxon>Kribbellaceae</taxon>
        <taxon>Kribbella</taxon>
    </lineage>
</organism>
<comment type="caution">
    <text evidence="7">The sequence shown here is derived from an EMBL/GenBank/DDBJ whole genome shotgun (WGS) entry which is preliminary data.</text>
</comment>
<gene>
    <name evidence="7" type="ORF">HDA44_000784</name>
</gene>
<keyword evidence="3 7" id="KW-0032">Aminotransferase</keyword>